<evidence type="ECO:0000313" key="1">
    <source>
        <dbReference type="EMBL" id="GFD58084.1"/>
    </source>
</evidence>
<reference evidence="1" key="1">
    <citation type="journal article" date="2019" name="Sci. Rep.">
        <title>Draft genome of Tanacetum cinerariifolium, the natural source of mosquito coil.</title>
        <authorList>
            <person name="Yamashiro T."/>
            <person name="Shiraishi A."/>
            <person name="Satake H."/>
            <person name="Nakayama K."/>
        </authorList>
    </citation>
    <scope>NUCLEOTIDE SEQUENCE</scope>
</reference>
<dbReference type="EMBL" id="BKCJ011848491">
    <property type="protein sequence ID" value="GFD58084.1"/>
    <property type="molecule type" value="Genomic_DNA"/>
</dbReference>
<accession>A0A699XNP9</accession>
<dbReference type="AlphaFoldDB" id="A0A699XNP9"/>
<feature type="non-terminal residue" evidence="1">
    <location>
        <position position="72"/>
    </location>
</feature>
<sequence length="72" mass="8332">RHPFLPSIQFGDEILRSDAYPRMTVALREQISALEEHVVYSYNFPEEALAAGGLSNNWPYRDFEPCFMEGDH</sequence>
<gene>
    <name evidence="1" type="ORF">Tci_930053</name>
</gene>
<name>A0A699XNP9_TANCI</name>
<organism evidence="1">
    <name type="scientific">Tanacetum cinerariifolium</name>
    <name type="common">Dalmatian daisy</name>
    <name type="synonym">Chrysanthemum cinerariifolium</name>
    <dbReference type="NCBI Taxonomy" id="118510"/>
    <lineage>
        <taxon>Eukaryota</taxon>
        <taxon>Viridiplantae</taxon>
        <taxon>Streptophyta</taxon>
        <taxon>Embryophyta</taxon>
        <taxon>Tracheophyta</taxon>
        <taxon>Spermatophyta</taxon>
        <taxon>Magnoliopsida</taxon>
        <taxon>eudicotyledons</taxon>
        <taxon>Gunneridae</taxon>
        <taxon>Pentapetalae</taxon>
        <taxon>asterids</taxon>
        <taxon>campanulids</taxon>
        <taxon>Asterales</taxon>
        <taxon>Asteraceae</taxon>
        <taxon>Asteroideae</taxon>
        <taxon>Anthemideae</taxon>
        <taxon>Anthemidinae</taxon>
        <taxon>Tanacetum</taxon>
    </lineage>
</organism>
<feature type="non-terminal residue" evidence="1">
    <location>
        <position position="1"/>
    </location>
</feature>
<proteinExistence type="predicted"/>
<comment type="caution">
    <text evidence="1">The sequence shown here is derived from an EMBL/GenBank/DDBJ whole genome shotgun (WGS) entry which is preliminary data.</text>
</comment>
<protein>
    <submittedName>
        <fullName evidence="1">Uncharacterized protein</fullName>
    </submittedName>
</protein>